<dbReference type="Pfam" id="PF01928">
    <property type="entry name" value="CYTH"/>
    <property type="match status" value="1"/>
</dbReference>
<dbReference type="PROSITE" id="PS51708">
    <property type="entry name" value="CHAD"/>
    <property type="match status" value="1"/>
</dbReference>
<dbReference type="Pfam" id="PF05235">
    <property type="entry name" value="CHAD"/>
    <property type="match status" value="1"/>
</dbReference>
<dbReference type="InterPro" id="IPR038186">
    <property type="entry name" value="CHAD_dom_sf"/>
</dbReference>
<comment type="caution">
    <text evidence="3">The sequence shown here is derived from an EMBL/GenBank/DDBJ whole genome shotgun (WGS) entry which is preliminary data.</text>
</comment>
<sequence>METEFKFHIPTERLAAVEVDLRQGAVQRTRMQARYFDTPGGALAAAGMALRLRKEGRRWVQTVKAAGHGLLQRLEHNADLGPARATDLLQPDLLRHQGTPVGERLVQVLQAAGEDLVETYATDIWRLTRDMRHEGARVELALDVGKIVAQAPAGGPMRVAPVCELELELVQGPLAGLVALSRDWAQRHGLWLGTVSKAERGERLMKGIVQVPAVKAETPRFEKDSPPDGAALQRRVIAACLAQILPNASEIAEGSEDKEQIHQLRIGLRRLRTALRELAPLAGGLDPAWEAPLQRAFHALGAQRDRTQVVAESRRWMEGSDAPAMRVPEAKDAPTPADAVREPAFQGVLVALAGRAAEDPAEGVGTLDADATLAHLRHRLRRLHRQSLRDAERFDQLDDDQRHRTRKRLKRLRYLAEFVAPLLDAGRTARYLDQLRPAQDALGLFNDQVTARRLYEEAAEQDAHAWFAIGWLAAQQPRTAKKAGKALRRLADAPKFWKGRRKG</sequence>
<dbReference type="InterPro" id="IPR039013">
    <property type="entry name" value="YgiF"/>
</dbReference>
<evidence type="ECO:0000313" key="4">
    <source>
        <dbReference type="Proteomes" id="UP000255265"/>
    </source>
</evidence>
<dbReference type="Gene3D" id="2.40.320.10">
    <property type="entry name" value="Hypothetical Protein Pfu-838710-001"/>
    <property type="match status" value="1"/>
</dbReference>
<dbReference type="InterPro" id="IPR033469">
    <property type="entry name" value="CYTH-like_dom_sf"/>
</dbReference>
<evidence type="ECO:0000259" key="1">
    <source>
        <dbReference type="PROSITE" id="PS51707"/>
    </source>
</evidence>
<dbReference type="SUPFAM" id="SSF55154">
    <property type="entry name" value="CYTH-like phosphatases"/>
    <property type="match status" value="1"/>
</dbReference>
<dbReference type="InterPro" id="IPR007899">
    <property type="entry name" value="CHAD_dom"/>
</dbReference>
<gene>
    <name evidence="3" type="ORF">DFR41_101528</name>
</gene>
<dbReference type="GO" id="GO:0050355">
    <property type="term" value="F:inorganic triphosphate phosphatase activity"/>
    <property type="evidence" value="ECO:0007669"/>
    <property type="project" value="InterPro"/>
</dbReference>
<dbReference type="PANTHER" id="PTHR39569:SF1">
    <property type="entry name" value="INORGANIC TRIPHOSPHATASE"/>
    <property type="match status" value="1"/>
</dbReference>
<keyword evidence="4" id="KW-1185">Reference proteome</keyword>
<dbReference type="Proteomes" id="UP000255265">
    <property type="component" value="Unassembled WGS sequence"/>
</dbReference>
<dbReference type="RefSeq" id="WP_114801596.1">
    <property type="nucleotide sequence ID" value="NZ_QQAV01000001.1"/>
</dbReference>
<dbReference type="EMBL" id="QQAV01000001">
    <property type="protein sequence ID" value="RDI28772.1"/>
    <property type="molecule type" value="Genomic_DNA"/>
</dbReference>
<dbReference type="CDD" id="cd07756">
    <property type="entry name" value="CYTH-like_Pase_CHAD"/>
    <property type="match status" value="1"/>
</dbReference>
<dbReference type="PANTHER" id="PTHR39569">
    <property type="entry name" value="INORGANIC TRIPHOSPHATASE"/>
    <property type="match status" value="1"/>
</dbReference>
<evidence type="ECO:0000259" key="2">
    <source>
        <dbReference type="PROSITE" id="PS51708"/>
    </source>
</evidence>
<name>A0A370FM50_9BURK</name>
<dbReference type="InterPro" id="IPR023577">
    <property type="entry name" value="CYTH_domain"/>
</dbReference>
<feature type="domain" description="CYTH" evidence="1">
    <location>
        <begin position="1"/>
        <end position="208"/>
    </location>
</feature>
<protein>
    <submittedName>
        <fullName evidence="3">Adenylate cyclase</fullName>
    </submittedName>
</protein>
<dbReference type="Gene3D" id="1.40.20.10">
    <property type="entry name" value="CHAD domain"/>
    <property type="match status" value="1"/>
</dbReference>
<accession>A0A370FM50</accession>
<reference evidence="3 4" key="1">
    <citation type="submission" date="2018-07" db="EMBL/GenBank/DDBJ databases">
        <title>Genomic Encyclopedia of Type Strains, Phase IV (KMG-IV): sequencing the most valuable type-strain genomes for metagenomic binning, comparative biology and taxonomic classification.</title>
        <authorList>
            <person name="Goeker M."/>
        </authorList>
    </citation>
    <scope>NUCLEOTIDE SEQUENCE [LARGE SCALE GENOMIC DNA]</scope>
    <source>
        <strain evidence="3 4">DSM 21352</strain>
    </source>
</reference>
<dbReference type="SMART" id="SM00880">
    <property type="entry name" value="CHAD"/>
    <property type="match status" value="1"/>
</dbReference>
<feature type="domain" description="CHAD" evidence="2">
    <location>
        <begin position="226"/>
        <end position="502"/>
    </location>
</feature>
<proteinExistence type="predicted"/>
<organism evidence="3 4">
    <name type="scientific">Pseudacidovorax intermedius</name>
    <dbReference type="NCBI Taxonomy" id="433924"/>
    <lineage>
        <taxon>Bacteria</taxon>
        <taxon>Pseudomonadati</taxon>
        <taxon>Pseudomonadota</taxon>
        <taxon>Betaproteobacteria</taxon>
        <taxon>Burkholderiales</taxon>
        <taxon>Comamonadaceae</taxon>
        <taxon>Pseudacidovorax</taxon>
    </lineage>
</organism>
<dbReference type="PROSITE" id="PS51707">
    <property type="entry name" value="CYTH"/>
    <property type="match status" value="1"/>
</dbReference>
<dbReference type="SMART" id="SM01118">
    <property type="entry name" value="CYTH"/>
    <property type="match status" value="1"/>
</dbReference>
<dbReference type="OrthoDB" id="3034217at2"/>
<dbReference type="AlphaFoldDB" id="A0A370FM50"/>
<dbReference type="GO" id="GO:0046872">
    <property type="term" value="F:metal ion binding"/>
    <property type="evidence" value="ECO:0007669"/>
    <property type="project" value="TreeGrafter"/>
</dbReference>
<evidence type="ECO:0000313" key="3">
    <source>
        <dbReference type="EMBL" id="RDI28772.1"/>
    </source>
</evidence>